<dbReference type="AlphaFoldDB" id="A0AAW9HZ56"/>
<feature type="non-terminal residue" evidence="1">
    <location>
        <position position="46"/>
    </location>
</feature>
<organism evidence="1 2">
    <name type="scientific">Clostridium perfringens</name>
    <dbReference type="NCBI Taxonomy" id="1502"/>
    <lineage>
        <taxon>Bacteria</taxon>
        <taxon>Bacillati</taxon>
        <taxon>Bacillota</taxon>
        <taxon>Clostridia</taxon>
        <taxon>Eubacteriales</taxon>
        <taxon>Clostridiaceae</taxon>
        <taxon>Clostridium</taxon>
    </lineage>
</organism>
<evidence type="ECO:0000313" key="2">
    <source>
        <dbReference type="Proteomes" id="UP001288778"/>
    </source>
</evidence>
<dbReference type="PROSITE" id="PS51257">
    <property type="entry name" value="PROKAR_LIPOPROTEIN"/>
    <property type="match status" value="1"/>
</dbReference>
<proteinExistence type="predicted"/>
<comment type="caution">
    <text evidence="1">The sequence shown here is derived from an EMBL/GenBank/DDBJ whole genome shotgun (WGS) entry which is preliminary data.</text>
</comment>
<protein>
    <submittedName>
        <fullName evidence="1">Amino acid ABC transporter substrate-binding protein</fullName>
    </submittedName>
</protein>
<sequence>MKKVLKKLTMGLVVLVIMIGIVACNKKDVDSNDNEIIIGYDNTYFP</sequence>
<gene>
    <name evidence="1" type="ORF">GNF68_17985</name>
</gene>
<dbReference type="EMBL" id="WNUI01000826">
    <property type="protein sequence ID" value="MDZ4910852.1"/>
    <property type="molecule type" value="Genomic_DNA"/>
</dbReference>
<evidence type="ECO:0000313" key="1">
    <source>
        <dbReference type="EMBL" id="MDZ4910852.1"/>
    </source>
</evidence>
<dbReference type="Proteomes" id="UP001288778">
    <property type="component" value="Unassembled WGS sequence"/>
</dbReference>
<accession>A0AAW9HZ56</accession>
<reference evidence="1" key="1">
    <citation type="submission" date="2019-11" db="EMBL/GenBank/DDBJ databases">
        <title>Characterization of Clostridium perfringens isolates from swine manure treated agricultural soils.</title>
        <authorList>
            <person name="Wushke S.T."/>
        </authorList>
    </citation>
    <scope>NUCLEOTIDE SEQUENCE</scope>
    <source>
        <strain evidence="1">X94</strain>
    </source>
</reference>
<name>A0AAW9HZ56_CLOPF</name>